<dbReference type="AlphaFoldDB" id="A0A6A6JWC1"/>
<dbReference type="GeneID" id="54554522"/>
<gene>
    <name evidence="2" type="ORF">EI97DRAFT_463345</name>
</gene>
<protein>
    <submittedName>
        <fullName evidence="2">Uncharacterized protein</fullName>
    </submittedName>
</protein>
<sequence length="176" mass="19042">MPPTRTAKKPKSSKLPTQASSSSTARRKIHRENVPDSEIPRSGTEDIVASQDGIVEDGRDVSGMGGGGVSEKAVADVIGDVMEAQKKRHSAAQASIRKTYERSVAETKTAITHLFDKYDEEANTAHAAQMAELQRLIGQKREIEAAMQKRVANLQRAYVVLATVVGGVYQARVAQL</sequence>
<proteinExistence type="predicted"/>
<feature type="compositionally biased region" description="Basic residues" evidence="1">
    <location>
        <begin position="1"/>
        <end position="12"/>
    </location>
</feature>
<dbReference type="Proteomes" id="UP000800097">
    <property type="component" value="Unassembled WGS sequence"/>
</dbReference>
<feature type="compositionally biased region" description="Polar residues" evidence="1">
    <location>
        <begin position="14"/>
        <end position="24"/>
    </location>
</feature>
<evidence type="ECO:0000256" key="1">
    <source>
        <dbReference type="SAM" id="MobiDB-lite"/>
    </source>
</evidence>
<evidence type="ECO:0000313" key="3">
    <source>
        <dbReference type="Proteomes" id="UP000800097"/>
    </source>
</evidence>
<feature type="region of interest" description="Disordered" evidence="1">
    <location>
        <begin position="1"/>
        <end position="68"/>
    </location>
</feature>
<reference evidence="2" key="1">
    <citation type="journal article" date="2020" name="Stud. Mycol.">
        <title>101 Dothideomycetes genomes: a test case for predicting lifestyles and emergence of pathogens.</title>
        <authorList>
            <person name="Haridas S."/>
            <person name="Albert R."/>
            <person name="Binder M."/>
            <person name="Bloem J."/>
            <person name="Labutti K."/>
            <person name="Salamov A."/>
            <person name="Andreopoulos B."/>
            <person name="Baker S."/>
            <person name="Barry K."/>
            <person name="Bills G."/>
            <person name="Bluhm B."/>
            <person name="Cannon C."/>
            <person name="Castanera R."/>
            <person name="Culley D."/>
            <person name="Daum C."/>
            <person name="Ezra D."/>
            <person name="Gonzalez J."/>
            <person name="Henrissat B."/>
            <person name="Kuo A."/>
            <person name="Liang C."/>
            <person name="Lipzen A."/>
            <person name="Lutzoni F."/>
            <person name="Magnuson J."/>
            <person name="Mondo S."/>
            <person name="Nolan M."/>
            <person name="Ohm R."/>
            <person name="Pangilinan J."/>
            <person name="Park H.-J."/>
            <person name="Ramirez L."/>
            <person name="Alfaro M."/>
            <person name="Sun H."/>
            <person name="Tritt A."/>
            <person name="Yoshinaga Y."/>
            <person name="Zwiers L.-H."/>
            <person name="Turgeon B."/>
            <person name="Goodwin S."/>
            <person name="Spatafora J."/>
            <person name="Crous P."/>
            <person name="Grigoriev I."/>
        </authorList>
    </citation>
    <scope>NUCLEOTIDE SEQUENCE</scope>
    <source>
        <strain evidence="2">CBS 379.55</strain>
    </source>
</reference>
<accession>A0A6A6JWC1</accession>
<evidence type="ECO:0000313" key="2">
    <source>
        <dbReference type="EMBL" id="KAF2280920.1"/>
    </source>
</evidence>
<dbReference type="OrthoDB" id="3747906at2759"/>
<organism evidence="2 3">
    <name type="scientific">Westerdykella ornata</name>
    <dbReference type="NCBI Taxonomy" id="318751"/>
    <lineage>
        <taxon>Eukaryota</taxon>
        <taxon>Fungi</taxon>
        <taxon>Dikarya</taxon>
        <taxon>Ascomycota</taxon>
        <taxon>Pezizomycotina</taxon>
        <taxon>Dothideomycetes</taxon>
        <taxon>Pleosporomycetidae</taxon>
        <taxon>Pleosporales</taxon>
        <taxon>Sporormiaceae</taxon>
        <taxon>Westerdykella</taxon>
    </lineage>
</organism>
<dbReference type="EMBL" id="ML986484">
    <property type="protein sequence ID" value="KAF2280920.1"/>
    <property type="molecule type" value="Genomic_DNA"/>
</dbReference>
<dbReference type="RefSeq" id="XP_033658457.1">
    <property type="nucleotide sequence ID" value="XM_033801347.1"/>
</dbReference>
<keyword evidence="3" id="KW-1185">Reference proteome</keyword>
<name>A0A6A6JWC1_WESOR</name>